<comment type="caution">
    <text evidence="1">The sequence shown here is derived from an EMBL/GenBank/DDBJ whole genome shotgun (WGS) entry which is preliminary data.</text>
</comment>
<evidence type="ECO:0000313" key="1">
    <source>
        <dbReference type="EMBL" id="KRZ63645.1"/>
    </source>
</evidence>
<evidence type="ECO:0000313" key="2">
    <source>
        <dbReference type="Proteomes" id="UP000054843"/>
    </source>
</evidence>
<feature type="non-terminal residue" evidence="1">
    <location>
        <position position="52"/>
    </location>
</feature>
<reference evidence="1 2" key="1">
    <citation type="submission" date="2015-01" db="EMBL/GenBank/DDBJ databases">
        <title>Evolution of Trichinella species and genotypes.</title>
        <authorList>
            <person name="Korhonen P.K."/>
            <person name="Edoardo P."/>
            <person name="Giuseppe L.R."/>
            <person name="Gasser R.B."/>
        </authorList>
    </citation>
    <scope>NUCLEOTIDE SEQUENCE [LARGE SCALE GENOMIC DNA]</scope>
    <source>
        <strain evidence="1">ISS1980</strain>
    </source>
</reference>
<protein>
    <submittedName>
        <fullName evidence="1">Uncharacterized protein</fullName>
    </submittedName>
</protein>
<dbReference type="Proteomes" id="UP000054843">
    <property type="component" value="Unassembled WGS sequence"/>
</dbReference>
<sequence length="52" mass="5909">LQGESRKICVENLNWKLRKQTSAMNAFFKTTNNRSLIHGGLSPWCGGKALFR</sequence>
<gene>
    <name evidence="1" type="ORF">T10_43</name>
</gene>
<keyword evidence="2" id="KW-1185">Reference proteome</keyword>
<dbReference type="EMBL" id="JYDO01002219">
    <property type="protein sequence ID" value="KRZ63645.1"/>
    <property type="molecule type" value="Genomic_DNA"/>
</dbReference>
<feature type="non-terminal residue" evidence="1">
    <location>
        <position position="1"/>
    </location>
</feature>
<proteinExistence type="predicted"/>
<accession>A0A0V1LVW4</accession>
<dbReference type="AlphaFoldDB" id="A0A0V1LVW4"/>
<organism evidence="1 2">
    <name type="scientific">Trichinella papuae</name>
    <dbReference type="NCBI Taxonomy" id="268474"/>
    <lineage>
        <taxon>Eukaryota</taxon>
        <taxon>Metazoa</taxon>
        <taxon>Ecdysozoa</taxon>
        <taxon>Nematoda</taxon>
        <taxon>Enoplea</taxon>
        <taxon>Dorylaimia</taxon>
        <taxon>Trichinellida</taxon>
        <taxon>Trichinellidae</taxon>
        <taxon>Trichinella</taxon>
    </lineage>
</organism>
<name>A0A0V1LVW4_9BILA</name>